<dbReference type="EMBL" id="BAAAHC010000001">
    <property type="protein sequence ID" value="GAA0503652.1"/>
    <property type="molecule type" value="Genomic_DNA"/>
</dbReference>
<comment type="caution">
    <text evidence="2">The sequence shown here is derived from an EMBL/GenBank/DDBJ whole genome shotgun (WGS) entry which is preliminary data.</text>
</comment>
<evidence type="ECO:0000313" key="2">
    <source>
        <dbReference type="EMBL" id="GGI87850.1"/>
    </source>
</evidence>
<keyword evidence="4" id="KW-1185">Reference proteome</keyword>
<evidence type="ECO:0000313" key="3">
    <source>
        <dbReference type="Proteomes" id="UP000597989"/>
    </source>
</evidence>
<gene>
    <name evidence="1" type="ORF">GCM10009545_01670</name>
    <name evidence="2" type="ORF">GCM10011581_26160</name>
</gene>
<reference evidence="2" key="3">
    <citation type="submission" date="2020-09" db="EMBL/GenBank/DDBJ databases">
        <authorList>
            <person name="Sun Q."/>
            <person name="Zhou Y."/>
        </authorList>
    </citation>
    <scope>NUCLEOTIDE SEQUENCE</scope>
    <source>
        <strain evidence="2">CGMCC 4.7206</strain>
    </source>
</reference>
<reference evidence="1 4" key="2">
    <citation type="journal article" date="2019" name="Int. J. Syst. Evol. Microbiol.">
        <title>The Global Catalogue of Microorganisms (GCM) 10K type strain sequencing project: providing services to taxonomists for standard genome sequencing and annotation.</title>
        <authorList>
            <consortium name="The Broad Institute Genomics Platform"/>
            <consortium name="The Broad Institute Genome Sequencing Center for Infectious Disease"/>
            <person name="Wu L."/>
            <person name="Ma J."/>
        </authorList>
    </citation>
    <scope>NUCLEOTIDE SEQUENCE [LARGE SCALE GENOMIC DNA]</scope>
    <source>
        <strain evidence="1 4">JCM 10664</strain>
    </source>
</reference>
<reference evidence="1" key="4">
    <citation type="submission" date="2023-12" db="EMBL/GenBank/DDBJ databases">
        <authorList>
            <person name="Sun Q."/>
            <person name="Inoue M."/>
        </authorList>
    </citation>
    <scope>NUCLEOTIDE SEQUENCE</scope>
    <source>
        <strain evidence="1">JCM 10664</strain>
    </source>
</reference>
<name>A0A917NCT6_9PSEU</name>
<evidence type="ECO:0000313" key="4">
    <source>
        <dbReference type="Proteomes" id="UP001500220"/>
    </source>
</evidence>
<dbReference type="RefSeq" id="WP_188987622.1">
    <property type="nucleotide sequence ID" value="NZ_BAAAHC010000001.1"/>
</dbReference>
<dbReference type="EMBL" id="BMMT01000008">
    <property type="protein sequence ID" value="GGI87850.1"/>
    <property type="molecule type" value="Genomic_DNA"/>
</dbReference>
<dbReference type="Proteomes" id="UP000597989">
    <property type="component" value="Unassembled WGS sequence"/>
</dbReference>
<proteinExistence type="predicted"/>
<organism evidence="2 3">
    <name type="scientific">Saccharopolyspora thermophila</name>
    <dbReference type="NCBI Taxonomy" id="89367"/>
    <lineage>
        <taxon>Bacteria</taxon>
        <taxon>Bacillati</taxon>
        <taxon>Actinomycetota</taxon>
        <taxon>Actinomycetes</taxon>
        <taxon>Pseudonocardiales</taxon>
        <taxon>Pseudonocardiaceae</taxon>
        <taxon>Saccharopolyspora</taxon>
    </lineage>
</organism>
<sequence length="67" mass="7586">MDLATRCCDLPYEQLREEIEIAVRARAEARSRGSAADAEVAESVLNWFLEELADRLRNGAQREPVPQ</sequence>
<evidence type="ECO:0000313" key="1">
    <source>
        <dbReference type="EMBL" id="GAA0503652.1"/>
    </source>
</evidence>
<protein>
    <submittedName>
        <fullName evidence="2">Uncharacterized protein</fullName>
    </submittedName>
</protein>
<reference evidence="2 3" key="1">
    <citation type="journal article" date="2014" name="Int. J. Syst. Evol. Microbiol.">
        <title>Complete genome sequence of Corynebacterium casei LMG S-19264T (=DSM 44701T), isolated from a smear-ripened cheese.</title>
        <authorList>
            <consortium name="US DOE Joint Genome Institute (JGI-PGF)"/>
            <person name="Walter F."/>
            <person name="Albersmeier A."/>
            <person name="Kalinowski J."/>
            <person name="Ruckert C."/>
        </authorList>
    </citation>
    <scope>NUCLEOTIDE SEQUENCE [LARGE SCALE GENOMIC DNA]</scope>
    <source>
        <strain evidence="2 3">CGMCC 4.7206</strain>
    </source>
</reference>
<accession>A0A917NCT6</accession>
<dbReference type="Proteomes" id="UP001500220">
    <property type="component" value="Unassembled WGS sequence"/>
</dbReference>
<dbReference type="AlphaFoldDB" id="A0A917NCT6"/>